<accession>A0A1X0QIF2</accession>
<evidence type="ECO:0000313" key="2">
    <source>
        <dbReference type="Proteomes" id="UP000192501"/>
    </source>
</evidence>
<dbReference type="Proteomes" id="UP000192501">
    <property type="component" value="Unassembled WGS sequence"/>
</dbReference>
<dbReference type="VEuPathDB" id="MicrosporidiaDB:A0H76_3024"/>
<comment type="caution">
    <text evidence="1">The sequence shown here is derived from an EMBL/GenBank/DDBJ whole genome shotgun (WGS) entry which is preliminary data.</text>
</comment>
<gene>
    <name evidence="1" type="ORF">A0H76_3024</name>
</gene>
<dbReference type="AlphaFoldDB" id="A0A1X0QIF2"/>
<name>A0A1X0QIF2_9MICR</name>
<dbReference type="EMBL" id="LTAI01000171">
    <property type="protein sequence ID" value="ORD99539.1"/>
    <property type="molecule type" value="Genomic_DNA"/>
</dbReference>
<organism evidence="1 2">
    <name type="scientific">Hepatospora eriocheir</name>
    <dbReference type="NCBI Taxonomy" id="1081669"/>
    <lineage>
        <taxon>Eukaryota</taxon>
        <taxon>Fungi</taxon>
        <taxon>Fungi incertae sedis</taxon>
        <taxon>Microsporidia</taxon>
        <taxon>Hepatosporidae</taxon>
        <taxon>Hepatospora</taxon>
    </lineage>
</organism>
<evidence type="ECO:0000313" key="1">
    <source>
        <dbReference type="EMBL" id="ORD99539.1"/>
    </source>
</evidence>
<reference evidence="1 2" key="1">
    <citation type="journal article" date="2017" name="Environ. Microbiol.">
        <title>Decay of the glycolytic pathway and adaptation to intranuclear parasitism within Enterocytozoonidae microsporidia.</title>
        <authorList>
            <person name="Wiredu Boakye D."/>
            <person name="Jaroenlak P."/>
            <person name="Prachumwat A."/>
            <person name="Williams T.A."/>
            <person name="Bateman K.S."/>
            <person name="Itsathitphaisarn O."/>
            <person name="Sritunyalucksana K."/>
            <person name="Paszkiewicz K.H."/>
            <person name="Moore K.A."/>
            <person name="Stentiford G.D."/>
            <person name="Williams B.A."/>
        </authorList>
    </citation>
    <scope>NUCLEOTIDE SEQUENCE [LARGE SCALE GENOMIC DNA]</scope>
    <source>
        <strain evidence="2">canceri</strain>
    </source>
</reference>
<proteinExistence type="predicted"/>
<dbReference type="VEuPathDB" id="MicrosporidiaDB:HERIO_2768"/>
<sequence length="60" mass="6739">MSFLLTFLIKPVSSDCILHVPFSTCSITSNGSHHFSSVLVRFKSRFLYIHNTPSFRSCSG</sequence>
<protein>
    <submittedName>
        <fullName evidence="1">Uncharacterized protein</fullName>
    </submittedName>
</protein>